<protein>
    <submittedName>
        <fullName evidence="1">Uncharacterized protein</fullName>
    </submittedName>
</protein>
<evidence type="ECO:0000313" key="1">
    <source>
        <dbReference type="EMBL" id="KAI4345054.1"/>
    </source>
</evidence>
<dbReference type="EMBL" id="CM039430">
    <property type="protein sequence ID" value="KAI4345054.1"/>
    <property type="molecule type" value="Genomic_DNA"/>
</dbReference>
<proteinExistence type="predicted"/>
<gene>
    <name evidence="1" type="ORF">L6164_012222</name>
</gene>
<accession>A0ACB9PAW6</accession>
<sequence>MPCLMMATIDSKLQKQHENIDVFDMLRHLKKLYKGQVCHERYDVSKALFGCKLAEGSPIRLHMLKMIGYVESLERLGALFGQELATNLILQSLPTSYNQYVMNYSMNESDKFLLELLSKLRIVEQNLNMAKPMDTMMIRKSKKKQKGKGKTRKPKPASKALKPKGDVGKEAKCFHCDETKHWKRNCKIYLEDQKKKGNETSTSVNI</sequence>
<evidence type="ECO:0000313" key="2">
    <source>
        <dbReference type="Proteomes" id="UP000828941"/>
    </source>
</evidence>
<dbReference type="Proteomes" id="UP000828941">
    <property type="component" value="Chromosome 5"/>
</dbReference>
<name>A0ACB9PAW6_BAUVA</name>
<comment type="caution">
    <text evidence="1">The sequence shown here is derived from an EMBL/GenBank/DDBJ whole genome shotgun (WGS) entry which is preliminary data.</text>
</comment>
<organism evidence="1 2">
    <name type="scientific">Bauhinia variegata</name>
    <name type="common">Purple orchid tree</name>
    <name type="synonym">Phanera variegata</name>
    <dbReference type="NCBI Taxonomy" id="167791"/>
    <lineage>
        <taxon>Eukaryota</taxon>
        <taxon>Viridiplantae</taxon>
        <taxon>Streptophyta</taxon>
        <taxon>Embryophyta</taxon>
        <taxon>Tracheophyta</taxon>
        <taxon>Spermatophyta</taxon>
        <taxon>Magnoliopsida</taxon>
        <taxon>eudicotyledons</taxon>
        <taxon>Gunneridae</taxon>
        <taxon>Pentapetalae</taxon>
        <taxon>rosids</taxon>
        <taxon>fabids</taxon>
        <taxon>Fabales</taxon>
        <taxon>Fabaceae</taxon>
        <taxon>Cercidoideae</taxon>
        <taxon>Cercideae</taxon>
        <taxon>Bauhiniinae</taxon>
        <taxon>Bauhinia</taxon>
    </lineage>
</organism>
<keyword evidence="2" id="KW-1185">Reference proteome</keyword>
<reference evidence="1 2" key="1">
    <citation type="journal article" date="2022" name="DNA Res.">
        <title>Chromosomal-level genome assembly of the orchid tree Bauhinia variegata (Leguminosae; Cercidoideae) supports the allotetraploid origin hypothesis of Bauhinia.</title>
        <authorList>
            <person name="Zhong Y."/>
            <person name="Chen Y."/>
            <person name="Zheng D."/>
            <person name="Pang J."/>
            <person name="Liu Y."/>
            <person name="Luo S."/>
            <person name="Meng S."/>
            <person name="Qian L."/>
            <person name="Wei D."/>
            <person name="Dai S."/>
            <person name="Zhou R."/>
        </authorList>
    </citation>
    <scope>NUCLEOTIDE SEQUENCE [LARGE SCALE GENOMIC DNA]</scope>
    <source>
        <strain evidence="1">BV-YZ2020</strain>
    </source>
</reference>